<evidence type="ECO:0000256" key="6">
    <source>
        <dbReference type="ARBA" id="ARBA00023288"/>
    </source>
</evidence>
<comment type="subunit">
    <text evidence="3">Interacts with ATG4.</text>
</comment>
<evidence type="ECO:0000256" key="4">
    <source>
        <dbReference type="ARBA" id="ARBA00022786"/>
    </source>
</evidence>
<dbReference type="Gene3D" id="3.10.20.90">
    <property type="entry name" value="Phosphatidylinositol 3-kinase Catalytic Subunit, Chain A, domain 1"/>
    <property type="match status" value="1"/>
</dbReference>
<comment type="caution">
    <text evidence="7">The sequence shown here is derived from an EMBL/GenBank/DDBJ whole genome shotgun (WGS) entry which is preliminary data.</text>
</comment>
<dbReference type="InterPro" id="IPR004241">
    <property type="entry name" value="Atg8-like"/>
</dbReference>
<dbReference type="InterPro" id="IPR029071">
    <property type="entry name" value="Ubiquitin-like_domsf"/>
</dbReference>
<dbReference type="GO" id="GO:0016020">
    <property type="term" value="C:membrane"/>
    <property type="evidence" value="ECO:0007669"/>
    <property type="project" value="UniProtKB-SubCell"/>
</dbReference>
<dbReference type="GO" id="GO:0005776">
    <property type="term" value="C:autophagosome"/>
    <property type="evidence" value="ECO:0007669"/>
    <property type="project" value="UniProtKB-ARBA"/>
</dbReference>
<organism evidence="7 8">
    <name type="scientific">Ananas comosus</name>
    <name type="common">Pineapple</name>
    <name type="synonym">Ananas ananas</name>
    <dbReference type="NCBI Taxonomy" id="4615"/>
    <lineage>
        <taxon>Eukaryota</taxon>
        <taxon>Viridiplantae</taxon>
        <taxon>Streptophyta</taxon>
        <taxon>Embryophyta</taxon>
        <taxon>Tracheophyta</taxon>
        <taxon>Spermatophyta</taxon>
        <taxon>Magnoliopsida</taxon>
        <taxon>Liliopsida</taxon>
        <taxon>Poales</taxon>
        <taxon>Bromeliaceae</taxon>
        <taxon>Bromelioideae</taxon>
        <taxon>Ananas</taxon>
    </lineage>
</organism>
<keyword evidence="4" id="KW-0833">Ubl conjugation pathway</keyword>
<evidence type="ECO:0000256" key="1">
    <source>
        <dbReference type="ARBA" id="ARBA00004370"/>
    </source>
</evidence>
<dbReference type="AlphaFoldDB" id="A0A199V3V8"/>
<keyword evidence="5" id="KW-0472">Membrane</keyword>
<dbReference type="EMBL" id="LSRQ01003362">
    <property type="protein sequence ID" value="OAY71663.1"/>
    <property type="molecule type" value="Genomic_DNA"/>
</dbReference>
<dbReference type="Pfam" id="PF02991">
    <property type="entry name" value="ATG8"/>
    <property type="match status" value="1"/>
</dbReference>
<comment type="subcellular location">
    <subcellularLocation>
        <location evidence="1">Membrane</location>
    </subcellularLocation>
</comment>
<name>A0A199V3V8_ANACO</name>
<dbReference type="STRING" id="4615.A0A199V3V8"/>
<accession>A0A199V3V8</accession>
<protein>
    <submittedName>
        <fullName evidence="7">Autophagy-related protein 8D</fullName>
    </submittedName>
</protein>
<gene>
    <name evidence="7" type="ORF">ACMD2_26202</name>
</gene>
<evidence type="ECO:0000313" key="8">
    <source>
        <dbReference type="Proteomes" id="UP000092600"/>
    </source>
</evidence>
<keyword evidence="6" id="KW-0449">Lipoprotein</keyword>
<comment type="similarity">
    <text evidence="2">Belongs to the ATG8 family.</text>
</comment>
<evidence type="ECO:0000256" key="3">
    <source>
        <dbReference type="ARBA" id="ARBA00011579"/>
    </source>
</evidence>
<feature type="non-terminal residue" evidence="7">
    <location>
        <position position="1"/>
    </location>
</feature>
<evidence type="ECO:0000313" key="7">
    <source>
        <dbReference type="EMBL" id="OAY71663.1"/>
    </source>
</evidence>
<evidence type="ECO:0000256" key="2">
    <source>
        <dbReference type="ARBA" id="ARBA00007293"/>
    </source>
</evidence>
<reference evidence="7 8" key="1">
    <citation type="journal article" date="2016" name="DNA Res.">
        <title>The draft genome of MD-2 pineapple using hybrid error correction of long reads.</title>
        <authorList>
            <person name="Redwan R.M."/>
            <person name="Saidin A."/>
            <person name="Kumar S.V."/>
        </authorList>
    </citation>
    <scope>NUCLEOTIDE SEQUENCE [LARGE SCALE GENOMIC DNA]</scope>
    <source>
        <strain evidence="8">cv. MD2</strain>
        <tissue evidence="7">Leaf</tissue>
    </source>
</reference>
<dbReference type="Proteomes" id="UP000092600">
    <property type="component" value="Unassembled WGS sequence"/>
</dbReference>
<sequence>CCREIFKDYIPEMEKRKFLVPLDMSVGQFILILRSRLHPPSGKAFSFRILCVKQQPSWILCTNNTKMRMDSFTCATAVRRPLDESHYFGN</sequence>
<evidence type="ECO:0000256" key="5">
    <source>
        <dbReference type="ARBA" id="ARBA00023136"/>
    </source>
</evidence>
<dbReference type="SUPFAM" id="SSF54236">
    <property type="entry name" value="Ubiquitin-like"/>
    <property type="match status" value="1"/>
</dbReference>
<proteinExistence type="inferred from homology"/>